<evidence type="ECO:0008006" key="3">
    <source>
        <dbReference type="Google" id="ProtNLM"/>
    </source>
</evidence>
<protein>
    <recommendedName>
        <fullName evidence="3">IrrE N-terminal-like domain-containing protein</fullName>
    </recommendedName>
</protein>
<dbReference type="STRING" id="1121117.SAMN02745977_01806"/>
<evidence type="ECO:0000313" key="2">
    <source>
        <dbReference type="Proteomes" id="UP000199531"/>
    </source>
</evidence>
<dbReference type="Proteomes" id="UP000199531">
    <property type="component" value="Unassembled WGS sequence"/>
</dbReference>
<name>A0A1H8ILH5_9BURK</name>
<accession>A0A1H8ILH5</accession>
<dbReference type="AlphaFoldDB" id="A0A1H8ILH5"/>
<keyword evidence="2" id="KW-1185">Reference proteome</keyword>
<dbReference type="EMBL" id="FOCW01000004">
    <property type="protein sequence ID" value="SEN69384.1"/>
    <property type="molecule type" value="Genomic_DNA"/>
</dbReference>
<reference evidence="1 2" key="1">
    <citation type="submission" date="2016-10" db="EMBL/GenBank/DDBJ databases">
        <authorList>
            <person name="de Groot N.N."/>
        </authorList>
    </citation>
    <scope>NUCLEOTIDE SEQUENCE [LARGE SCALE GENOMIC DNA]</scope>
    <source>
        <strain evidence="1 2">DSM 15123</strain>
    </source>
</reference>
<organism evidence="1 2">
    <name type="scientific">Brachymonas denitrificans DSM 15123</name>
    <dbReference type="NCBI Taxonomy" id="1121117"/>
    <lineage>
        <taxon>Bacteria</taxon>
        <taxon>Pseudomonadati</taxon>
        <taxon>Pseudomonadota</taxon>
        <taxon>Betaproteobacteria</taxon>
        <taxon>Burkholderiales</taxon>
        <taxon>Comamonadaceae</taxon>
        <taxon>Brachymonas</taxon>
    </lineage>
</organism>
<sequence length="129" mass="14357">MLADLRAAGFPEPEIQAVRNTPPMWEQLTRFYAQGGRVQAIPAAFSAANGHPSAISFYVPEDPAQRTHSRYSSLAHELGHALFYPEQWNAMDSFGSAEAYARSREMGEAHAWLNQYTLCLEKVGGRSEL</sequence>
<gene>
    <name evidence="1" type="ORF">SAMN02745977_01806</name>
</gene>
<proteinExistence type="predicted"/>
<evidence type="ECO:0000313" key="1">
    <source>
        <dbReference type="EMBL" id="SEN69384.1"/>
    </source>
</evidence>